<keyword evidence="4" id="KW-0804">Transcription</keyword>
<evidence type="ECO:0000313" key="9">
    <source>
        <dbReference type="Proteomes" id="UP000525389"/>
    </source>
</evidence>
<keyword evidence="2" id="KW-0805">Transcription regulation</keyword>
<evidence type="ECO:0000259" key="6">
    <source>
        <dbReference type="PROSITE" id="PS50043"/>
    </source>
</evidence>
<dbReference type="InterPro" id="IPR016032">
    <property type="entry name" value="Sig_transdc_resp-reg_C-effctor"/>
</dbReference>
<dbReference type="PROSITE" id="PS00622">
    <property type="entry name" value="HTH_LUXR_1"/>
    <property type="match status" value="1"/>
</dbReference>
<evidence type="ECO:0000259" key="7">
    <source>
        <dbReference type="PROSITE" id="PS50110"/>
    </source>
</evidence>
<dbReference type="Proteomes" id="UP000525389">
    <property type="component" value="Unassembled WGS sequence"/>
</dbReference>
<feature type="domain" description="Response regulatory" evidence="7">
    <location>
        <begin position="13"/>
        <end position="127"/>
    </location>
</feature>
<dbReference type="Pfam" id="PF00072">
    <property type="entry name" value="Response_reg"/>
    <property type="match status" value="1"/>
</dbReference>
<evidence type="ECO:0000313" key="8">
    <source>
        <dbReference type="EMBL" id="MBB5233671.1"/>
    </source>
</evidence>
<comment type="caution">
    <text evidence="8">The sequence shown here is derived from an EMBL/GenBank/DDBJ whole genome shotgun (WGS) entry which is preliminary data.</text>
</comment>
<dbReference type="GO" id="GO:0003677">
    <property type="term" value="F:DNA binding"/>
    <property type="evidence" value="ECO:0007669"/>
    <property type="project" value="UniProtKB-KW"/>
</dbReference>
<dbReference type="SUPFAM" id="SSF52172">
    <property type="entry name" value="CheY-like"/>
    <property type="match status" value="1"/>
</dbReference>
<evidence type="ECO:0000256" key="3">
    <source>
        <dbReference type="ARBA" id="ARBA00023125"/>
    </source>
</evidence>
<evidence type="ECO:0000256" key="1">
    <source>
        <dbReference type="ARBA" id="ARBA00022553"/>
    </source>
</evidence>
<dbReference type="FunFam" id="3.40.50.2300:FF:000018">
    <property type="entry name" value="DNA-binding transcriptional regulator NtrC"/>
    <property type="match status" value="1"/>
</dbReference>
<dbReference type="InterPro" id="IPR011006">
    <property type="entry name" value="CheY-like_superfamily"/>
</dbReference>
<dbReference type="PROSITE" id="PS50043">
    <property type="entry name" value="HTH_LUXR_2"/>
    <property type="match status" value="1"/>
</dbReference>
<keyword evidence="1 5" id="KW-0597">Phosphoprotein</keyword>
<dbReference type="AlphaFoldDB" id="A0A7W8GEA1"/>
<dbReference type="InterPro" id="IPR001789">
    <property type="entry name" value="Sig_transdc_resp-reg_receiver"/>
</dbReference>
<dbReference type="SMART" id="SM00448">
    <property type="entry name" value="REC"/>
    <property type="match status" value="1"/>
</dbReference>
<dbReference type="PROSITE" id="PS50110">
    <property type="entry name" value="RESPONSE_REGULATORY"/>
    <property type="match status" value="1"/>
</dbReference>
<dbReference type="Gene3D" id="1.10.10.10">
    <property type="entry name" value="Winged helix-like DNA-binding domain superfamily/Winged helix DNA-binding domain"/>
    <property type="match status" value="1"/>
</dbReference>
<keyword evidence="9" id="KW-1185">Reference proteome</keyword>
<dbReference type="InterPro" id="IPR036388">
    <property type="entry name" value="WH-like_DNA-bd_sf"/>
</dbReference>
<evidence type="ECO:0000256" key="2">
    <source>
        <dbReference type="ARBA" id="ARBA00023015"/>
    </source>
</evidence>
<dbReference type="SMART" id="SM00421">
    <property type="entry name" value="HTH_LUXR"/>
    <property type="match status" value="1"/>
</dbReference>
<accession>A0A7W8GEA1</accession>
<feature type="modified residue" description="4-aspartylphosphate" evidence="5">
    <location>
        <position position="62"/>
    </location>
</feature>
<protein>
    <submittedName>
        <fullName evidence="8">FixJ family two-component response regulator</fullName>
    </submittedName>
</protein>
<dbReference type="Pfam" id="PF00196">
    <property type="entry name" value="GerE"/>
    <property type="match status" value="1"/>
</dbReference>
<dbReference type="PANTHER" id="PTHR44688:SF16">
    <property type="entry name" value="DNA-BINDING TRANSCRIPTIONAL ACTIVATOR DEVR_DOSR"/>
    <property type="match status" value="1"/>
</dbReference>
<dbReference type="SUPFAM" id="SSF46894">
    <property type="entry name" value="C-terminal effector domain of the bipartite response regulators"/>
    <property type="match status" value="1"/>
</dbReference>
<feature type="domain" description="HTH luxR-type" evidence="6">
    <location>
        <begin position="143"/>
        <end position="208"/>
    </location>
</feature>
<evidence type="ECO:0000256" key="5">
    <source>
        <dbReference type="PROSITE-ProRule" id="PRU00169"/>
    </source>
</evidence>
<sequence length="216" mass="23590">MADPGPPELREPTVFLVDDDDAVRDALATLLGTVGLRVRDYASPGAFLADLDREAPGCLILDLRMPQVSGLHLQGQLRGLGVDLPVIIVTGHGDIELCRRAFQQGATDFLTKPVDEHDLLDAVQRGIEQDRRSRERQAAGARARARLARLSAREREVLRLLVGGHSNKQVARELGISARTVETHRASVFEKLELDSLAQLVRVYLDSLDPGAPDAP</sequence>
<evidence type="ECO:0000256" key="4">
    <source>
        <dbReference type="ARBA" id="ARBA00023163"/>
    </source>
</evidence>
<gene>
    <name evidence="8" type="ORF">HNQ09_001101</name>
</gene>
<dbReference type="Gene3D" id="3.40.50.2300">
    <property type="match status" value="1"/>
</dbReference>
<reference evidence="8 9" key="1">
    <citation type="submission" date="2020-08" db="EMBL/GenBank/DDBJ databases">
        <title>Genomic Encyclopedia of Type Strains, Phase IV (KMG-IV): sequencing the most valuable type-strain genomes for metagenomic binning, comparative biology and taxonomic classification.</title>
        <authorList>
            <person name="Goeker M."/>
        </authorList>
    </citation>
    <scope>NUCLEOTIDE SEQUENCE [LARGE SCALE GENOMIC DNA]</scope>
    <source>
        <strain evidence="8 9">DSM 101791</strain>
    </source>
</reference>
<dbReference type="RefSeq" id="WP_184026529.1">
    <property type="nucleotide sequence ID" value="NZ_JACHFN010000003.1"/>
</dbReference>
<dbReference type="PRINTS" id="PR00038">
    <property type="entry name" value="HTHLUXR"/>
</dbReference>
<name>A0A7W8GEA1_9DEIO</name>
<dbReference type="CDD" id="cd06170">
    <property type="entry name" value="LuxR_C_like"/>
    <property type="match status" value="1"/>
</dbReference>
<dbReference type="EMBL" id="JACHFN010000003">
    <property type="protein sequence ID" value="MBB5233671.1"/>
    <property type="molecule type" value="Genomic_DNA"/>
</dbReference>
<dbReference type="GO" id="GO:0000160">
    <property type="term" value="P:phosphorelay signal transduction system"/>
    <property type="evidence" value="ECO:0007669"/>
    <property type="project" value="InterPro"/>
</dbReference>
<proteinExistence type="predicted"/>
<dbReference type="InterPro" id="IPR000792">
    <property type="entry name" value="Tscrpt_reg_LuxR_C"/>
</dbReference>
<organism evidence="8 9">
    <name type="scientific">Deinococcus budaensis</name>
    <dbReference type="NCBI Taxonomy" id="1665626"/>
    <lineage>
        <taxon>Bacteria</taxon>
        <taxon>Thermotogati</taxon>
        <taxon>Deinococcota</taxon>
        <taxon>Deinococci</taxon>
        <taxon>Deinococcales</taxon>
        <taxon>Deinococcaceae</taxon>
        <taxon>Deinococcus</taxon>
    </lineage>
</organism>
<keyword evidence="3" id="KW-0238">DNA-binding</keyword>
<dbReference type="GO" id="GO:0006355">
    <property type="term" value="P:regulation of DNA-templated transcription"/>
    <property type="evidence" value="ECO:0007669"/>
    <property type="project" value="InterPro"/>
</dbReference>
<dbReference type="PANTHER" id="PTHR44688">
    <property type="entry name" value="DNA-BINDING TRANSCRIPTIONAL ACTIVATOR DEVR_DOSR"/>
    <property type="match status" value="1"/>
</dbReference>